<reference evidence="3" key="1">
    <citation type="journal article" date="2019" name="Int. J. Syst. Evol. Microbiol.">
        <title>The Global Catalogue of Microorganisms (GCM) 10K type strain sequencing project: providing services to taxonomists for standard genome sequencing and annotation.</title>
        <authorList>
            <consortium name="The Broad Institute Genomics Platform"/>
            <consortium name="The Broad Institute Genome Sequencing Center for Infectious Disease"/>
            <person name="Wu L."/>
            <person name="Ma J."/>
        </authorList>
    </citation>
    <scope>NUCLEOTIDE SEQUENCE [LARGE SCALE GENOMIC DNA]</scope>
    <source>
        <strain evidence="3">LMG 29894</strain>
    </source>
</reference>
<evidence type="ECO:0000313" key="3">
    <source>
        <dbReference type="Proteomes" id="UP001595791"/>
    </source>
</evidence>
<feature type="chain" id="PRO_5045259146" evidence="1">
    <location>
        <begin position="26"/>
        <end position="180"/>
    </location>
</feature>
<name>A0ABV8MVL5_9NEIS</name>
<gene>
    <name evidence="2" type="ORF">ACFOW7_16215</name>
</gene>
<proteinExistence type="predicted"/>
<keyword evidence="3" id="KW-1185">Reference proteome</keyword>
<feature type="signal peptide" evidence="1">
    <location>
        <begin position="1"/>
        <end position="25"/>
    </location>
</feature>
<organism evidence="2 3">
    <name type="scientific">Chitinimonas lacunae</name>
    <dbReference type="NCBI Taxonomy" id="1963018"/>
    <lineage>
        <taxon>Bacteria</taxon>
        <taxon>Pseudomonadati</taxon>
        <taxon>Pseudomonadota</taxon>
        <taxon>Betaproteobacteria</taxon>
        <taxon>Neisseriales</taxon>
        <taxon>Chitinibacteraceae</taxon>
        <taxon>Chitinimonas</taxon>
    </lineage>
</organism>
<evidence type="ECO:0000313" key="2">
    <source>
        <dbReference type="EMBL" id="MFC4160885.1"/>
    </source>
</evidence>
<keyword evidence="1" id="KW-0732">Signal</keyword>
<sequence>MSARFSCGRKLGLAGLLLAGSMVWADGPTFSEREDRLRCGEVELVAKSDCVLLDSGKQCRRQTLTLHADGKEKTLPNDGRAVKKQLAGPGKVLDGFVTGWACINSSKGTPYLLLAYSCSFGEERGACARGEKEWMRLFSLDGRHLTAGLSRQDKRADALFDRLGLSETLEAGVKMQGLDP</sequence>
<dbReference type="Proteomes" id="UP001595791">
    <property type="component" value="Unassembled WGS sequence"/>
</dbReference>
<accession>A0ABV8MVL5</accession>
<evidence type="ECO:0000256" key="1">
    <source>
        <dbReference type="SAM" id="SignalP"/>
    </source>
</evidence>
<comment type="caution">
    <text evidence="2">The sequence shown here is derived from an EMBL/GenBank/DDBJ whole genome shotgun (WGS) entry which is preliminary data.</text>
</comment>
<dbReference type="EMBL" id="JBHSBU010000001">
    <property type="protein sequence ID" value="MFC4160885.1"/>
    <property type="molecule type" value="Genomic_DNA"/>
</dbReference>
<dbReference type="RefSeq" id="WP_378166197.1">
    <property type="nucleotide sequence ID" value="NZ_JBHSBU010000001.1"/>
</dbReference>
<protein>
    <submittedName>
        <fullName evidence="2">Uncharacterized protein</fullName>
    </submittedName>
</protein>